<reference evidence="5" key="1">
    <citation type="journal article" date="2019" name="Int. J. Syst. Evol. Microbiol.">
        <title>The Global Catalogue of Microorganisms (GCM) 10K type strain sequencing project: providing services to taxonomists for standard genome sequencing and annotation.</title>
        <authorList>
            <consortium name="The Broad Institute Genomics Platform"/>
            <consortium name="The Broad Institute Genome Sequencing Center for Infectious Disease"/>
            <person name="Wu L."/>
            <person name="Ma J."/>
        </authorList>
    </citation>
    <scope>NUCLEOTIDE SEQUENCE [LARGE SCALE GENOMIC DNA]</scope>
    <source>
        <strain evidence="5">KCTC 52274</strain>
    </source>
</reference>
<dbReference type="Pfam" id="PF16344">
    <property type="entry name" value="FecR_C"/>
    <property type="match status" value="1"/>
</dbReference>
<sequence>MNNEEDKLPKMDKEYLLKKWLSEEELTEEELVAFKKMDDYQLHVDIVDDIKHFKVSNFSTVDDFDALEKRLPPKNVPVRRLQWVTPFLRIASIFVIAFGVYFLFFFNNDIQIQTLASQKTTIELPDSSTVVLNALSEIRYDEKNWDQNRAINLEGEAFFEVAKGAKFDVVTPKGTVSVLGTKFSVKQREDYFEVTCFEGIVKVTHKKDSKKLIAGETFRIVNGVITFDKTVFQKPSWTNNRSSFKAVPFIEVIAELERQYDLRISLDTKESERLFTGGFVHNNLENALKSITEPLDLTYIIETSNQVIIKHSEQ</sequence>
<feature type="transmembrane region" description="Helical" evidence="1">
    <location>
        <begin position="87"/>
        <end position="106"/>
    </location>
</feature>
<evidence type="ECO:0000313" key="4">
    <source>
        <dbReference type="EMBL" id="MFD2564315.1"/>
    </source>
</evidence>
<evidence type="ECO:0000256" key="1">
    <source>
        <dbReference type="SAM" id="Phobius"/>
    </source>
</evidence>
<comment type="caution">
    <text evidence="4">The sequence shown here is derived from an EMBL/GenBank/DDBJ whole genome shotgun (WGS) entry which is preliminary data.</text>
</comment>
<feature type="domain" description="Protein FecR C-terminal" evidence="3">
    <location>
        <begin position="243"/>
        <end position="308"/>
    </location>
</feature>
<keyword evidence="1" id="KW-1133">Transmembrane helix</keyword>
<dbReference type="Gene3D" id="2.60.120.1440">
    <property type="match status" value="1"/>
</dbReference>
<organism evidence="4 5">
    <name type="scientific">Aquimarina rubra</name>
    <dbReference type="NCBI Taxonomy" id="1920033"/>
    <lineage>
        <taxon>Bacteria</taxon>
        <taxon>Pseudomonadati</taxon>
        <taxon>Bacteroidota</taxon>
        <taxon>Flavobacteriia</taxon>
        <taxon>Flavobacteriales</taxon>
        <taxon>Flavobacteriaceae</taxon>
        <taxon>Aquimarina</taxon>
    </lineage>
</organism>
<dbReference type="InterPro" id="IPR032508">
    <property type="entry name" value="FecR_C"/>
</dbReference>
<dbReference type="Gene3D" id="3.55.50.30">
    <property type="match status" value="1"/>
</dbReference>
<proteinExistence type="predicted"/>
<evidence type="ECO:0000259" key="2">
    <source>
        <dbReference type="Pfam" id="PF04773"/>
    </source>
</evidence>
<dbReference type="InterPro" id="IPR006860">
    <property type="entry name" value="FecR"/>
</dbReference>
<dbReference type="Proteomes" id="UP001597319">
    <property type="component" value="Unassembled WGS sequence"/>
</dbReference>
<dbReference type="Pfam" id="PF04773">
    <property type="entry name" value="FecR"/>
    <property type="match status" value="1"/>
</dbReference>
<keyword evidence="5" id="KW-1185">Reference proteome</keyword>
<dbReference type="PANTHER" id="PTHR30273:SF2">
    <property type="entry name" value="PROTEIN FECR"/>
    <property type="match status" value="1"/>
</dbReference>
<dbReference type="PANTHER" id="PTHR30273">
    <property type="entry name" value="PERIPLASMIC SIGNAL SENSOR AND SIGMA FACTOR ACTIVATOR FECR-RELATED"/>
    <property type="match status" value="1"/>
</dbReference>
<gene>
    <name evidence="4" type="ORF">ACFSR1_16665</name>
</gene>
<feature type="domain" description="FecR protein" evidence="2">
    <location>
        <begin position="111"/>
        <end position="202"/>
    </location>
</feature>
<accession>A0ABW5LHQ4</accession>
<keyword evidence="1" id="KW-0812">Transmembrane</keyword>
<dbReference type="InterPro" id="IPR012373">
    <property type="entry name" value="Ferrdict_sens_TM"/>
</dbReference>
<keyword evidence="1" id="KW-0472">Membrane</keyword>
<dbReference type="RefSeq" id="WP_378294152.1">
    <property type="nucleotide sequence ID" value="NZ_JBHULE010000019.1"/>
</dbReference>
<name>A0ABW5LHQ4_9FLAO</name>
<evidence type="ECO:0000313" key="5">
    <source>
        <dbReference type="Proteomes" id="UP001597319"/>
    </source>
</evidence>
<dbReference type="EMBL" id="JBHULE010000019">
    <property type="protein sequence ID" value="MFD2564315.1"/>
    <property type="molecule type" value="Genomic_DNA"/>
</dbReference>
<protein>
    <submittedName>
        <fullName evidence="4">FecR family protein</fullName>
    </submittedName>
</protein>
<evidence type="ECO:0000259" key="3">
    <source>
        <dbReference type="Pfam" id="PF16344"/>
    </source>
</evidence>